<organism evidence="1 2">
    <name type="scientific">Limosa lapponica baueri</name>
    <dbReference type="NCBI Taxonomy" id="1758121"/>
    <lineage>
        <taxon>Eukaryota</taxon>
        <taxon>Metazoa</taxon>
        <taxon>Chordata</taxon>
        <taxon>Craniata</taxon>
        <taxon>Vertebrata</taxon>
        <taxon>Euteleostomi</taxon>
        <taxon>Archelosauria</taxon>
        <taxon>Archosauria</taxon>
        <taxon>Dinosauria</taxon>
        <taxon>Saurischia</taxon>
        <taxon>Theropoda</taxon>
        <taxon>Coelurosauria</taxon>
        <taxon>Aves</taxon>
        <taxon>Neognathae</taxon>
        <taxon>Neoaves</taxon>
        <taxon>Charadriiformes</taxon>
        <taxon>Scolopacidae</taxon>
        <taxon>Limosa</taxon>
    </lineage>
</organism>
<reference evidence="2" key="1">
    <citation type="submission" date="2017-11" db="EMBL/GenBank/DDBJ databases">
        <authorList>
            <person name="Lima N.C."/>
            <person name="Parody-Merino A.M."/>
            <person name="Battley P.F."/>
            <person name="Fidler A.E."/>
            <person name="Prosdocimi F."/>
        </authorList>
    </citation>
    <scope>NUCLEOTIDE SEQUENCE [LARGE SCALE GENOMIC DNA]</scope>
</reference>
<gene>
    <name evidence="1" type="ORF">llap_137</name>
</gene>
<accession>A0A2I0UU56</accession>
<sequence length="90" mass="10121">MALALSDTVQMSGIFSQKSPLQPHGYQNLAKKTQYKVPSEMSLFPLIQEMLYISTAPVLLGDDVQLMRVSEFMQNIVNTVSGQESWHAQF</sequence>
<evidence type="ECO:0000313" key="2">
    <source>
        <dbReference type="Proteomes" id="UP000233556"/>
    </source>
</evidence>
<name>A0A2I0UU56_LIMLA</name>
<proteinExistence type="predicted"/>
<dbReference type="AlphaFoldDB" id="A0A2I0UU56"/>
<dbReference type="EMBL" id="KZ505636">
    <property type="protein sequence ID" value="PKU49584.1"/>
    <property type="molecule type" value="Genomic_DNA"/>
</dbReference>
<dbReference type="Proteomes" id="UP000233556">
    <property type="component" value="Unassembled WGS sequence"/>
</dbReference>
<protein>
    <submittedName>
        <fullName evidence="1">Uncharacterized protein</fullName>
    </submittedName>
</protein>
<evidence type="ECO:0000313" key="1">
    <source>
        <dbReference type="EMBL" id="PKU49584.1"/>
    </source>
</evidence>
<reference evidence="2" key="2">
    <citation type="submission" date="2017-12" db="EMBL/GenBank/DDBJ databases">
        <title>Genome sequence of the Bar-tailed Godwit (Limosa lapponica baueri).</title>
        <authorList>
            <person name="Lima N.C.B."/>
            <person name="Parody-Merino A.M."/>
            <person name="Battley P.F."/>
            <person name="Fidler A.E."/>
            <person name="Prosdocimi F."/>
        </authorList>
    </citation>
    <scope>NUCLEOTIDE SEQUENCE [LARGE SCALE GENOMIC DNA]</scope>
</reference>
<keyword evidence="2" id="KW-1185">Reference proteome</keyword>